<keyword evidence="2" id="KW-0812">Transmembrane</keyword>
<dbReference type="Proteomes" id="UP001497392">
    <property type="component" value="Unassembled WGS sequence"/>
</dbReference>
<dbReference type="PANTHER" id="PTHR30373:SF2">
    <property type="entry name" value="UPF0603 PROTEIN YGCG"/>
    <property type="match status" value="1"/>
</dbReference>
<dbReference type="EMBL" id="CAXHTA020000006">
    <property type="protein sequence ID" value="CAL5222251.1"/>
    <property type="molecule type" value="Genomic_DNA"/>
</dbReference>
<keyword evidence="2" id="KW-0472">Membrane</keyword>
<dbReference type="PANTHER" id="PTHR30373">
    <property type="entry name" value="UPF0603 PROTEIN YGCG"/>
    <property type="match status" value="1"/>
</dbReference>
<accession>A0ABP1FS59</accession>
<comment type="caution">
    <text evidence="4">The sequence shown here is derived from an EMBL/GenBank/DDBJ whole genome shotgun (WGS) entry which is preliminary data.</text>
</comment>
<reference evidence="4 5" key="1">
    <citation type="submission" date="2024-06" db="EMBL/GenBank/DDBJ databases">
        <authorList>
            <person name="Kraege A."/>
            <person name="Thomma B."/>
        </authorList>
    </citation>
    <scope>NUCLEOTIDE SEQUENCE [LARGE SCALE GENOMIC DNA]</scope>
</reference>
<evidence type="ECO:0000313" key="4">
    <source>
        <dbReference type="EMBL" id="CAL5222251.1"/>
    </source>
</evidence>
<keyword evidence="2" id="KW-1133">Transmembrane helix</keyword>
<dbReference type="Pfam" id="PF04536">
    <property type="entry name" value="TPM_phosphatase"/>
    <property type="match status" value="1"/>
</dbReference>
<feature type="transmembrane region" description="Helical" evidence="2">
    <location>
        <begin position="247"/>
        <end position="269"/>
    </location>
</feature>
<keyword evidence="5" id="KW-1185">Reference proteome</keyword>
<evidence type="ECO:0000256" key="1">
    <source>
        <dbReference type="SAM" id="MobiDB-lite"/>
    </source>
</evidence>
<protein>
    <submittedName>
        <fullName evidence="4">G4586 protein</fullName>
    </submittedName>
</protein>
<evidence type="ECO:0000256" key="2">
    <source>
        <dbReference type="SAM" id="Phobius"/>
    </source>
</evidence>
<organism evidence="4 5">
    <name type="scientific">Coccomyxa viridis</name>
    <dbReference type="NCBI Taxonomy" id="1274662"/>
    <lineage>
        <taxon>Eukaryota</taxon>
        <taxon>Viridiplantae</taxon>
        <taxon>Chlorophyta</taxon>
        <taxon>core chlorophytes</taxon>
        <taxon>Trebouxiophyceae</taxon>
        <taxon>Trebouxiophyceae incertae sedis</taxon>
        <taxon>Coccomyxaceae</taxon>
        <taxon>Coccomyxa</taxon>
    </lineage>
</organism>
<sequence>MASQTCALGQTGSALRCERAFKQGPSAPCTQRFSRRHLVCRAAQEPSFVQQAAQRLAAAGAAAALLLSPCDALANEFDIMNEPRPTTNYVIDDAGVLNKTTRKSINDQLSRLETETGYRLEAVTTRKLEFENDAFAFGDKVVEKWYGTVEQGTNKGILVVVTTGKDGALTGGPDFMKAVGDSLVDSVVSDNIPIFTEEEKFNEAVSSIVKRVEAKLTGKEDPGAPQRADKERKRTYKTKDEVNKTRGLTSTIVLVLLFISVAVPMLQYWGYTSKE</sequence>
<evidence type="ECO:0000313" key="5">
    <source>
        <dbReference type="Proteomes" id="UP001497392"/>
    </source>
</evidence>
<feature type="domain" description="TPM" evidence="3">
    <location>
        <begin position="90"/>
        <end position="214"/>
    </location>
</feature>
<name>A0ABP1FS59_9CHLO</name>
<proteinExistence type="predicted"/>
<evidence type="ECO:0000259" key="3">
    <source>
        <dbReference type="Pfam" id="PF04536"/>
    </source>
</evidence>
<gene>
    <name evidence="4" type="primary">g4586</name>
    <name evidence="4" type="ORF">VP750_LOCUS3910</name>
</gene>
<feature type="region of interest" description="Disordered" evidence="1">
    <location>
        <begin position="218"/>
        <end position="237"/>
    </location>
</feature>
<dbReference type="InterPro" id="IPR007621">
    <property type="entry name" value="TPM_dom"/>
</dbReference>
<dbReference type="Gene3D" id="3.10.310.50">
    <property type="match status" value="1"/>
</dbReference>